<protein>
    <submittedName>
        <fullName evidence="9">Nucleoside-binding protein</fullName>
    </submittedName>
</protein>
<evidence type="ECO:0000256" key="1">
    <source>
        <dbReference type="ARBA" id="ARBA00004193"/>
    </source>
</evidence>
<dbReference type="PANTHER" id="PTHR34296:SF2">
    <property type="entry name" value="ABC TRANSPORTER GUANOSINE-BINDING PROTEIN NUPN"/>
    <property type="match status" value="1"/>
</dbReference>
<dbReference type="Proteomes" id="UP000198867">
    <property type="component" value="Unassembled WGS sequence"/>
</dbReference>
<keyword evidence="3" id="KW-1003">Cell membrane</keyword>
<evidence type="ECO:0000256" key="4">
    <source>
        <dbReference type="ARBA" id="ARBA00022729"/>
    </source>
</evidence>
<dbReference type="Gene3D" id="3.40.50.2300">
    <property type="match status" value="2"/>
</dbReference>
<reference evidence="10" key="1">
    <citation type="submission" date="2016-10" db="EMBL/GenBank/DDBJ databases">
        <authorList>
            <person name="Varghese N."/>
            <person name="Submissions S."/>
        </authorList>
    </citation>
    <scope>NUCLEOTIDE SEQUENCE [LARGE SCALE GENOMIC DNA]</scope>
    <source>
        <strain evidence="10">CGMCC 1.11101</strain>
    </source>
</reference>
<evidence type="ECO:0000256" key="7">
    <source>
        <dbReference type="SAM" id="SignalP"/>
    </source>
</evidence>
<dbReference type="SUPFAM" id="SSF53822">
    <property type="entry name" value="Periplasmic binding protein-like I"/>
    <property type="match status" value="1"/>
</dbReference>
<dbReference type="CDD" id="cd06354">
    <property type="entry name" value="PBP1_PrnA-like"/>
    <property type="match status" value="1"/>
</dbReference>
<dbReference type="EMBL" id="FOVM01000012">
    <property type="protein sequence ID" value="SFO04172.1"/>
    <property type="molecule type" value="Genomic_DNA"/>
</dbReference>
<name>A0A1I5DY79_9MICO</name>
<dbReference type="InterPro" id="IPR003760">
    <property type="entry name" value="PnrA-like"/>
</dbReference>
<comment type="similarity">
    <text evidence="2">Belongs to the BMP lipoprotein family.</text>
</comment>
<evidence type="ECO:0000313" key="10">
    <source>
        <dbReference type="Proteomes" id="UP000198867"/>
    </source>
</evidence>
<feature type="chain" id="PRO_5011687919" evidence="7">
    <location>
        <begin position="31"/>
        <end position="361"/>
    </location>
</feature>
<dbReference type="STRING" id="995034.SAMN05216219_3156"/>
<dbReference type="OrthoDB" id="9784230at2"/>
<gene>
    <name evidence="9" type="ORF">SAMN05216219_3156</name>
</gene>
<accession>A0A1I5DY79</accession>
<keyword evidence="10" id="KW-1185">Reference proteome</keyword>
<keyword evidence="4 7" id="KW-0732">Signal</keyword>
<dbReference type="AlphaFoldDB" id="A0A1I5DY79"/>
<dbReference type="PANTHER" id="PTHR34296">
    <property type="entry name" value="TRANSCRIPTIONAL ACTIVATOR PROTEIN MED"/>
    <property type="match status" value="1"/>
</dbReference>
<evidence type="ECO:0000259" key="8">
    <source>
        <dbReference type="Pfam" id="PF02608"/>
    </source>
</evidence>
<dbReference type="Pfam" id="PF02608">
    <property type="entry name" value="Bmp"/>
    <property type="match status" value="1"/>
</dbReference>
<feature type="signal peptide" evidence="7">
    <location>
        <begin position="1"/>
        <end position="30"/>
    </location>
</feature>
<evidence type="ECO:0000256" key="6">
    <source>
        <dbReference type="ARBA" id="ARBA00023288"/>
    </source>
</evidence>
<organism evidence="9 10">
    <name type="scientific">Mycetocola miduiensis</name>
    <dbReference type="NCBI Taxonomy" id="995034"/>
    <lineage>
        <taxon>Bacteria</taxon>
        <taxon>Bacillati</taxon>
        <taxon>Actinomycetota</taxon>
        <taxon>Actinomycetes</taxon>
        <taxon>Micrococcales</taxon>
        <taxon>Microbacteriaceae</taxon>
        <taxon>Mycetocola</taxon>
    </lineage>
</organism>
<sequence length="361" mass="37258">MTIQTRKVALAGLASAGVIALLAGCGQAPASNGDSTEAASDFLPCIVSDAGGFDDKSFNQSSYEGMAEAADELGVEMKEVESDTEDDYAPNISSLVDQGCNLIATIGFALAEATSAAAEENPDVKFIMLDDGSIDAENVKPIIYDTAQAAFLAGYAAADYSKTGVVGTFGGMQFPTVTIFMDGFADGVAYYNEAKGKDVKVVGWDVEGQTGSFTGGFEANDTAKQLATTLIGQDADVLLPVGGPIFLSAIEAIADSGKEVAMIGVDADLYETADSGQELFLTSILKQMKSGVYDVVLAAGNDEFDATPYVGTLDNDGVGIAPFHDFEGKVSDTLQGELDDIKAGIIDGSIEVVSPSSPVAK</sequence>
<dbReference type="InterPro" id="IPR028082">
    <property type="entry name" value="Peripla_BP_I"/>
</dbReference>
<keyword evidence="5" id="KW-0472">Membrane</keyword>
<feature type="domain" description="ABC transporter substrate-binding protein PnrA-like" evidence="8">
    <location>
        <begin position="47"/>
        <end position="335"/>
    </location>
</feature>
<evidence type="ECO:0000256" key="5">
    <source>
        <dbReference type="ARBA" id="ARBA00023136"/>
    </source>
</evidence>
<evidence type="ECO:0000256" key="3">
    <source>
        <dbReference type="ARBA" id="ARBA00022475"/>
    </source>
</evidence>
<keyword evidence="6" id="KW-0449">Lipoprotein</keyword>
<dbReference type="PROSITE" id="PS51257">
    <property type="entry name" value="PROKAR_LIPOPROTEIN"/>
    <property type="match status" value="1"/>
</dbReference>
<evidence type="ECO:0000256" key="2">
    <source>
        <dbReference type="ARBA" id="ARBA00008610"/>
    </source>
</evidence>
<evidence type="ECO:0000313" key="9">
    <source>
        <dbReference type="EMBL" id="SFO04172.1"/>
    </source>
</evidence>
<dbReference type="RefSeq" id="WP_090713147.1">
    <property type="nucleotide sequence ID" value="NZ_FOVM01000012.1"/>
</dbReference>
<proteinExistence type="inferred from homology"/>
<dbReference type="InterPro" id="IPR050957">
    <property type="entry name" value="BMP_lipoprotein"/>
</dbReference>
<dbReference type="GO" id="GO:0005886">
    <property type="term" value="C:plasma membrane"/>
    <property type="evidence" value="ECO:0007669"/>
    <property type="project" value="UniProtKB-SubCell"/>
</dbReference>
<comment type="subcellular location">
    <subcellularLocation>
        <location evidence="1">Cell membrane</location>
        <topology evidence="1">Lipid-anchor</topology>
    </subcellularLocation>
</comment>